<sequence length="168" mass="19304">MFGWQTYKNKTAIEIWIDVQKLFSIGLLALRDANYKFIIVNVGSYGKVSDAGVFENSPLRKAIESGSIVLPEETNLPGSNITAPYVFLGDEAFPLTDYLMRPFPRAQLQDGEENDMFNYRLCRARMSFVAYPNFKRTFINYTLQYFPAKRTTSHFLMKNRNGLSARNT</sequence>
<dbReference type="Pfam" id="PF13359">
    <property type="entry name" value="DDE_Tnp_4"/>
    <property type="match status" value="1"/>
</dbReference>
<organism evidence="4 5">
    <name type="scientific">Callosobruchus maculatus</name>
    <name type="common">Southern cowpea weevil</name>
    <name type="synonym">Pulse bruchid</name>
    <dbReference type="NCBI Taxonomy" id="64391"/>
    <lineage>
        <taxon>Eukaryota</taxon>
        <taxon>Metazoa</taxon>
        <taxon>Ecdysozoa</taxon>
        <taxon>Arthropoda</taxon>
        <taxon>Hexapoda</taxon>
        <taxon>Insecta</taxon>
        <taxon>Pterygota</taxon>
        <taxon>Neoptera</taxon>
        <taxon>Endopterygota</taxon>
        <taxon>Coleoptera</taxon>
        <taxon>Polyphaga</taxon>
        <taxon>Cucujiformia</taxon>
        <taxon>Chrysomeloidea</taxon>
        <taxon>Chrysomelidae</taxon>
        <taxon>Bruchinae</taxon>
        <taxon>Bruchini</taxon>
        <taxon>Callosobruchus</taxon>
    </lineage>
</organism>
<dbReference type="InterPro" id="IPR027806">
    <property type="entry name" value="HARBI1_dom"/>
</dbReference>
<feature type="domain" description="DDE Tnp4" evidence="3">
    <location>
        <begin position="14"/>
        <end position="126"/>
    </location>
</feature>
<evidence type="ECO:0000313" key="5">
    <source>
        <dbReference type="Proteomes" id="UP000410492"/>
    </source>
</evidence>
<dbReference type="EMBL" id="CAACVG010013578">
    <property type="protein sequence ID" value="VEN61995.1"/>
    <property type="molecule type" value="Genomic_DNA"/>
</dbReference>
<dbReference type="AlphaFoldDB" id="A0A653DPP3"/>
<proteinExistence type="predicted"/>
<reference evidence="4 5" key="1">
    <citation type="submission" date="2019-01" db="EMBL/GenBank/DDBJ databases">
        <authorList>
            <person name="Sayadi A."/>
        </authorList>
    </citation>
    <scope>NUCLEOTIDE SEQUENCE [LARGE SCALE GENOMIC DNA]</scope>
</reference>
<evidence type="ECO:0000313" key="4">
    <source>
        <dbReference type="EMBL" id="VEN61995.1"/>
    </source>
</evidence>
<gene>
    <name evidence="4" type="ORF">CALMAC_LOCUS19250</name>
</gene>
<evidence type="ECO:0000256" key="1">
    <source>
        <dbReference type="ARBA" id="ARBA00001968"/>
    </source>
</evidence>
<dbReference type="GO" id="GO:0046872">
    <property type="term" value="F:metal ion binding"/>
    <property type="evidence" value="ECO:0007669"/>
    <property type="project" value="UniProtKB-KW"/>
</dbReference>
<dbReference type="OrthoDB" id="2570778at2759"/>
<keyword evidence="5" id="KW-1185">Reference proteome</keyword>
<keyword evidence="2" id="KW-0479">Metal-binding</keyword>
<protein>
    <recommendedName>
        <fullName evidence="3">DDE Tnp4 domain-containing protein</fullName>
    </recommendedName>
</protein>
<evidence type="ECO:0000259" key="3">
    <source>
        <dbReference type="Pfam" id="PF13359"/>
    </source>
</evidence>
<dbReference type="Proteomes" id="UP000410492">
    <property type="component" value="Unassembled WGS sequence"/>
</dbReference>
<comment type="cofactor">
    <cofactor evidence="1">
        <name>a divalent metal cation</name>
        <dbReference type="ChEBI" id="CHEBI:60240"/>
    </cofactor>
</comment>
<name>A0A653DPP3_CALMS</name>
<evidence type="ECO:0000256" key="2">
    <source>
        <dbReference type="ARBA" id="ARBA00022723"/>
    </source>
</evidence>
<accession>A0A653DPP3</accession>